<keyword evidence="2" id="KW-0732">Signal</keyword>
<dbReference type="Pfam" id="PF00691">
    <property type="entry name" value="OmpA"/>
    <property type="match status" value="1"/>
</dbReference>
<feature type="chain" id="PRO_5032424693" evidence="2">
    <location>
        <begin position="25"/>
        <end position="1382"/>
    </location>
</feature>
<feature type="signal peptide" evidence="2">
    <location>
        <begin position="1"/>
        <end position="24"/>
    </location>
</feature>
<dbReference type="RefSeq" id="WP_184742321.1">
    <property type="nucleotide sequence ID" value="NZ_JACHGJ010000001.1"/>
</dbReference>
<accession>A0A841R624</accession>
<dbReference type="InterPro" id="IPR036737">
    <property type="entry name" value="OmpA-like_sf"/>
</dbReference>
<keyword evidence="1" id="KW-0472">Membrane</keyword>
<dbReference type="GO" id="GO:0016020">
    <property type="term" value="C:membrane"/>
    <property type="evidence" value="ECO:0007669"/>
    <property type="project" value="UniProtKB-UniRule"/>
</dbReference>
<keyword evidence="4" id="KW-0282">Flagellum</keyword>
<keyword evidence="5" id="KW-1185">Reference proteome</keyword>
<sequence length="1382" mass="151550">MKRIAALVCSIIWVSALFGQSVHSSGDNVFNLYSIQNLGGGVHIVDMDTPHNTMYNPAAAAGFQRITADINYINLQGLGTVAGAGHAVNAGVSFPTKYGVLTGSLRWIGTNRIVGSTMDYGNVFAGNFTFSKEIYSDFYLGAGINVSAGWDAGVSTSADWGLGLNLGFLHLPGQIAFMKNFRWGASLTNMGKGFGDASAGYDRAIPGNFTLGAGAGFDIFDQENFRWSVSGDLRAPTFTDLKLDLGTDILIAGIVNVETSSSFSLRDAIAGEATTLIPSVGVSVKIPLGGKEKADLLGSSEMNINAAAAPLYDGLWAFGGGLTIPFGVLDDNPPELEVDFPRTIYISPNFDGIQDELIIPITVTDERHIKGYSLVIKNESGEIIKSIYNKNERPENESIKNLFHKIVSAKEGTAVPQSFRWDGKGDSGEMVPDGTYNFEIVFWDDNLNYTEPYQGKFIIDTVAPSVEVSSIEGTDLIFSPDGDGNKDVIQFTQSGSEESEWKGVITDASGNVVKEFVWYGTLDNAIWDGTDNDGNLVPDGVYQYEVIAIDEAGNTVKKEVENQTFWDDLSFEEELAPADNYDYAVIEMEDSLETVEANIISNIIVNTKKPPVHLYIDKAWFAPASETGEQEIVFTLDVPVKTGIVEWQLDILNTGGSVEKTFSSKEDGWGVIPETISYNGRNRFNSILSESTYKGKLSLRYQNGYNPEAESPEFHVDVTVPSARLSSAYDIFSPNGDNNKDEARFTQSGSAEDEWIGIIEDNSGKVIKQWSWKSGLESTLLWDGRDDEGKIAPDGLYNYYLTATDKAGNTGKSQIVAVRLDNSETEAAISVNLDAFSPNRDGKKDAITLQPIKKEGSSIDKYEIAVKDSTGQVVKNWSGNRSLLGQLNWDGKKNDGSAAPDGIYSASIQIVFSNGDVRSASSGTFVLDTVSPVIDISASYTLFSPDGDGRKDFVSIKQTSGREKEFYGEMSDSSGKVVRSWFWGDSLSSFDWEGNDESGNFAGDGRYKYTVWSEDAAGNRTVRVIDNLVIDTEETPVFLTAKNSAFSPSLDEGLNHQEFSIIVSNRRGIDSWKLEMKTAGRSVKTFDSEDMSEIPSKLNWDGKSESGTVVEGEYTAVFSIEYAKGNNPVIESTPFLVDSSAPEVRLSMSPKPFSPDDDNVDDELNISIAVDDLSPVKDWSMVINDPKNREFISFQGRGRPSERIIWDGRSMKGELVQSAEDYPYIFTITDMLGNKRTVEGVIPVDVLVVREGDRFKIQISSITFKPDSAEYNDAGDLKEKNEKILGRIAEILKKYSSYRIIIEGNAASTKYYDKKLAEKEEIEELQPLSLQRAETVQASLIDLGIARTRMDVEGKGGTNPVVPHSDLENAWKNRRVEFILLK</sequence>
<evidence type="ECO:0000259" key="3">
    <source>
        <dbReference type="PROSITE" id="PS51123"/>
    </source>
</evidence>
<dbReference type="Proteomes" id="UP000587760">
    <property type="component" value="Unassembled WGS sequence"/>
</dbReference>
<comment type="caution">
    <text evidence="4">The sequence shown here is derived from an EMBL/GenBank/DDBJ whole genome shotgun (WGS) entry which is preliminary data.</text>
</comment>
<feature type="domain" description="OmpA-like" evidence="3">
    <location>
        <begin position="1251"/>
        <end position="1382"/>
    </location>
</feature>
<gene>
    <name evidence="4" type="ORF">HNR50_000092</name>
</gene>
<dbReference type="PANTHER" id="PTHR30329">
    <property type="entry name" value="STATOR ELEMENT OF FLAGELLAR MOTOR COMPLEX"/>
    <property type="match status" value="1"/>
</dbReference>
<dbReference type="InterPro" id="IPR025965">
    <property type="entry name" value="FlgD/Vpr_Ig-like"/>
</dbReference>
<keyword evidence="4" id="KW-0966">Cell projection</keyword>
<dbReference type="InterPro" id="IPR006665">
    <property type="entry name" value="OmpA-like"/>
</dbReference>
<dbReference type="Gene3D" id="2.60.40.4070">
    <property type="match status" value="5"/>
</dbReference>
<dbReference type="CDD" id="cd07185">
    <property type="entry name" value="OmpA_C-like"/>
    <property type="match status" value="1"/>
</dbReference>
<proteinExistence type="predicted"/>
<dbReference type="PANTHER" id="PTHR30329:SF21">
    <property type="entry name" value="LIPOPROTEIN YIAD-RELATED"/>
    <property type="match status" value="1"/>
</dbReference>
<protein>
    <submittedName>
        <fullName evidence="4">Flagellar hook assembly protein FlgD/outer membrane protein OmpA-like peptidoglycan-associated protein</fullName>
    </submittedName>
</protein>
<evidence type="ECO:0000256" key="2">
    <source>
        <dbReference type="SAM" id="SignalP"/>
    </source>
</evidence>
<reference evidence="4 5" key="1">
    <citation type="submission" date="2020-08" db="EMBL/GenBank/DDBJ databases">
        <title>Genomic Encyclopedia of Type Strains, Phase IV (KMG-IV): sequencing the most valuable type-strain genomes for metagenomic binning, comparative biology and taxonomic classification.</title>
        <authorList>
            <person name="Goeker M."/>
        </authorList>
    </citation>
    <scope>NUCLEOTIDE SEQUENCE [LARGE SCALE GENOMIC DNA]</scope>
    <source>
        <strain evidence="4 5">DSM 2461</strain>
    </source>
</reference>
<dbReference type="InterPro" id="IPR050330">
    <property type="entry name" value="Bact_OuterMem_StrucFunc"/>
</dbReference>
<evidence type="ECO:0000313" key="4">
    <source>
        <dbReference type="EMBL" id="MBB6478459.1"/>
    </source>
</evidence>
<evidence type="ECO:0000256" key="1">
    <source>
        <dbReference type="PROSITE-ProRule" id="PRU00473"/>
    </source>
</evidence>
<keyword evidence="4" id="KW-0969">Cilium</keyword>
<dbReference type="PROSITE" id="PS51123">
    <property type="entry name" value="OMPA_2"/>
    <property type="match status" value="1"/>
</dbReference>
<evidence type="ECO:0000313" key="5">
    <source>
        <dbReference type="Proteomes" id="UP000587760"/>
    </source>
</evidence>
<dbReference type="EMBL" id="JACHGJ010000001">
    <property type="protein sequence ID" value="MBB6478459.1"/>
    <property type="molecule type" value="Genomic_DNA"/>
</dbReference>
<dbReference type="SUPFAM" id="SSF103088">
    <property type="entry name" value="OmpA-like"/>
    <property type="match status" value="1"/>
</dbReference>
<dbReference type="Gene3D" id="3.30.1330.60">
    <property type="entry name" value="OmpA-like domain"/>
    <property type="match status" value="1"/>
</dbReference>
<name>A0A841R624_9SPIO</name>
<dbReference type="Pfam" id="PF13860">
    <property type="entry name" value="FlgD_ig"/>
    <property type="match status" value="1"/>
</dbReference>
<organism evidence="4 5">
    <name type="scientific">Spirochaeta isovalerica</name>
    <dbReference type="NCBI Taxonomy" id="150"/>
    <lineage>
        <taxon>Bacteria</taxon>
        <taxon>Pseudomonadati</taxon>
        <taxon>Spirochaetota</taxon>
        <taxon>Spirochaetia</taxon>
        <taxon>Spirochaetales</taxon>
        <taxon>Spirochaetaceae</taxon>
        <taxon>Spirochaeta</taxon>
    </lineage>
</organism>